<dbReference type="AlphaFoldDB" id="A0A6H5HDE4"/>
<sequence length="383" mass="43838">MNWKKASGRKIGTFLQHHLPRHIGISFIAAYSIGTNLITGIGGNINCDPTTGWAHSSCFPELKTSYTVILSPNQVRTYFKVIKSTAIWSICFLHRIRIKGAGGKTEAPKYYHWPKECADKGDGSEDTIEKTGCTEENQTSCEISILHQFEESPSTNTENQITTNENGPEETNNQEQREVENQEIDQHVEVEIEEQEDELIPQVAEETLQEIGENADETPTTTMNLRRPEERRPPIWTKDYYMYMANEEFSMETTQENESSLWDEAIQAEIKAHLKNGTWEIRKRPADRNVPGRRAKRRIHKRSSSCGRARPGNNIKCSNFERHFVSLGDPQSLLDTFGPHLGQKLKFGHLHQPRTCYHPWNQAQDKISLSCQANPFERANRNV</sequence>
<name>A0A6H5HDE4_9HEMI</name>
<gene>
    <name evidence="2" type="ORF">NTEN_LOCUS18545</name>
</gene>
<evidence type="ECO:0000256" key="1">
    <source>
        <dbReference type="SAM" id="MobiDB-lite"/>
    </source>
</evidence>
<accession>A0A6H5HDE4</accession>
<organism evidence="2 3">
    <name type="scientific">Nesidiocoris tenuis</name>
    <dbReference type="NCBI Taxonomy" id="355587"/>
    <lineage>
        <taxon>Eukaryota</taxon>
        <taxon>Metazoa</taxon>
        <taxon>Ecdysozoa</taxon>
        <taxon>Arthropoda</taxon>
        <taxon>Hexapoda</taxon>
        <taxon>Insecta</taxon>
        <taxon>Pterygota</taxon>
        <taxon>Neoptera</taxon>
        <taxon>Paraneoptera</taxon>
        <taxon>Hemiptera</taxon>
        <taxon>Heteroptera</taxon>
        <taxon>Panheteroptera</taxon>
        <taxon>Cimicomorpha</taxon>
        <taxon>Miridae</taxon>
        <taxon>Dicyphina</taxon>
        <taxon>Nesidiocoris</taxon>
    </lineage>
</organism>
<dbReference type="OrthoDB" id="413361at2759"/>
<feature type="region of interest" description="Disordered" evidence="1">
    <location>
        <begin position="148"/>
        <end position="181"/>
    </location>
</feature>
<reference evidence="2 3" key="1">
    <citation type="submission" date="2020-02" db="EMBL/GenBank/DDBJ databases">
        <authorList>
            <person name="Ferguson B K."/>
        </authorList>
    </citation>
    <scope>NUCLEOTIDE SEQUENCE [LARGE SCALE GENOMIC DNA]</scope>
</reference>
<proteinExistence type="predicted"/>
<feature type="compositionally biased region" description="Basic residues" evidence="1">
    <location>
        <begin position="291"/>
        <end position="303"/>
    </location>
</feature>
<dbReference type="Proteomes" id="UP000479000">
    <property type="component" value="Unassembled WGS sequence"/>
</dbReference>
<dbReference type="EMBL" id="CADCXU010027063">
    <property type="protein sequence ID" value="CAB0014011.1"/>
    <property type="molecule type" value="Genomic_DNA"/>
</dbReference>
<protein>
    <submittedName>
        <fullName evidence="2">Uncharacterized protein</fullName>
    </submittedName>
</protein>
<feature type="region of interest" description="Disordered" evidence="1">
    <location>
        <begin position="288"/>
        <end position="311"/>
    </location>
</feature>
<feature type="compositionally biased region" description="Low complexity" evidence="1">
    <location>
        <begin position="155"/>
        <end position="174"/>
    </location>
</feature>
<evidence type="ECO:0000313" key="2">
    <source>
        <dbReference type="EMBL" id="CAB0014011.1"/>
    </source>
</evidence>
<keyword evidence="3" id="KW-1185">Reference proteome</keyword>
<evidence type="ECO:0000313" key="3">
    <source>
        <dbReference type="Proteomes" id="UP000479000"/>
    </source>
</evidence>